<dbReference type="PANTHER" id="PTHR43877:SF2">
    <property type="entry name" value="AMINOALKYLPHOSPHONATE N-ACETYLTRANSFERASE-RELATED"/>
    <property type="match status" value="1"/>
</dbReference>
<keyword evidence="1" id="KW-0808">Transferase</keyword>
<dbReference type="PANTHER" id="PTHR43877">
    <property type="entry name" value="AMINOALKYLPHOSPHONATE N-ACETYLTRANSFERASE-RELATED-RELATED"/>
    <property type="match status" value="1"/>
</dbReference>
<protein>
    <submittedName>
        <fullName evidence="4">GNAT family N-acetyltransferase</fullName>
    </submittedName>
</protein>
<dbReference type="AlphaFoldDB" id="A0A9R1D5V0"/>
<gene>
    <name evidence="4" type="ORF">KM295_04235</name>
</gene>
<dbReference type="InterPro" id="IPR000182">
    <property type="entry name" value="GNAT_dom"/>
</dbReference>
<evidence type="ECO:0000313" key="5">
    <source>
        <dbReference type="Proteomes" id="UP001139494"/>
    </source>
</evidence>
<sequence>MTIEPADADDAAVLADLWIDLAADQRRHGSHLLAEPNRVAIRETMLRHVATDTARVARRDGAVVGFVTFGVESERYQQDVSRGIVHNLYVRPGDRGERIGQGLLVEAEAALRAEGVDAVSLQAMATNGGARRFYRRYGYEPHRVELEKPINSDTQNSNDG</sequence>
<dbReference type="EMBL" id="JAHLKM010000003">
    <property type="protein sequence ID" value="MCQ4332713.1"/>
    <property type="molecule type" value="Genomic_DNA"/>
</dbReference>
<accession>A0A9R1D5V0</accession>
<dbReference type="InterPro" id="IPR050832">
    <property type="entry name" value="Bact_Acetyltransf"/>
</dbReference>
<dbReference type="Gene3D" id="3.40.630.30">
    <property type="match status" value="1"/>
</dbReference>
<keyword evidence="5" id="KW-1185">Reference proteome</keyword>
<name>A0A9R1D5V0_9EURY</name>
<dbReference type="CDD" id="cd04301">
    <property type="entry name" value="NAT_SF"/>
    <property type="match status" value="1"/>
</dbReference>
<comment type="caution">
    <text evidence="4">The sequence shown here is derived from an EMBL/GenBank/DDBJ whole genome shotgun (WGS) entry which is preliminary data.</text>
</comment>
<organism evidence="4 5">
    <name type="scientific">Natronomonas aquatica</name>
    <dbReference type="NCBI Taxonomy" id="2841590"/>
    <lineage>
        <taxon>Archaea</taxon>
        <taxon>Methanobacteriati</taxon>
        <taxon>Methanobacteriota</taxon>
        <taxon>Stenosarchaea group</taxon>
        <taxon>Halobacteria</taxon>
        <taxon>Halobacteriales</taxon>
        <taxon>Natronomonadaceae</taxon>
        <taxon>Natronomonas</taxon>
    </lineage>
</organism>
<dbReference type="InterPro" id="IPR016181">
    <property type="entry name" value="Acyl_CoA_acyltransferase"/>
</dbReference>
<dbReference type="Pfam" id="PF13508">
    <property type="entry name" value="Acetyltransf_7"/>
    <property type="match status" value="1"/>
</dbReference>
<evidence type="ECO:0000259" key="3">
    <source>
        <dbReference type="PROSITE" id="PS51186"/>
    </source>
</evidence>
<dbReference type="GO" id="GO:0016747">
    <property type="term" value="F:acyltransferase activity, transferring groups other than amino-acyl groups"/>
    <property type="evidence" value="ECO:0007669"/>
    <property type="project" value="InterPro"/>
</dbReference>
<dbReference type="SUPFAM" id="SSF55729">
    <property type="entry name" value="Acyl-CoA N-acyltransferases (Nat)"/>
    <property type="match status" value="1"/>
</dbReference>
<evidence type="ECO:0000313" key="4">
    <source>
        <dbReference type="EMBL" id="MCQ4332713.1"/>
    </source>
</evidence>
<evidence type="ECO:0000256" key="2">
    <source>
        <dbReference type="ARBA" id="ARBA00023315"/>
    </source>
</evidence>
<proteinExistence type="predicted"/>
<dbReference type="Proteomes" id="UP001139494">
    <property type="component" value="Unassembled WGS sequence"/>
</dbReference>
<keyword evidence="2" id="KW-0012">Acyltransferase</keyword>
<reference evidence="4" key="1">
    <citation type="journal article" date="2023" name="Front. Microbiol.">
        <title>Genomic-based phylogenetic and metabolic analyses of the genus Natronomonas, and description of Natronomonas aquatica sp. nov.</title>
        <authorList>
            <person name="Garcia-Roldan A."/>
            <person name="Duran-Viseras A."/>
            <person name="de la Haba R.R."/>
            <person name="Corral P."/>
            <person name="Sanchez-Porro C."/>
            <person name="Ventosa A."/>
        </authorList>
    </citation>
    <scope>NUCLEOTIDE SEQUENCE</scope>
    <source>
        <strain evidence="4">F2-12</strain>
    </source>
</reference>
<dbReference type="PROSITE" id="PS51186">
    <property type="entry name" value="GNAT"/>
    <property type="match status" value="1"/>
</dbReference>
<feature type="domain" description="N-acetyltransferase" evidence="3">
    <location>
        <begin position="1"/>
        <end position="160"/>
    </location>
</feature>
<evidence type="ECO:0000256" key="1">
    <source>
        <dbReference type="ARBA" id="ARBA00022679"/>
    </source>
</evidence>